<comment type="caution">
    <text evidence="2">The sequence shown here is derived from an EMBL/GenBank/DDBJ whole genome shotgun (WGS) entry which is preliminary data.</text>
</comment>
<feature type="transmembrane region" description="Helical" evidence="1">
    <location>
        <begin position="31"/>
        <end position="48"/>
    </location>
</feature>
<accession>A0ABR9LJL4</accession>
<organism evidence="2 3">
    <name type="scientific">Amycolatopsis roodepoortensis</name>
    <dbReference type="NCBI Taxonomy" id="700274"/>
    <lineage>
        <taxon>Bacteria</taxon>
        <taxon>Bacillati</taxon>
        <taxon>Actinomycetota</taxon>
        <taxon>Actinomycetes</taxon>
        <taxon>Pseudonocardiales</taxon>
        <taxon>Pseudonocardiaceae</taxon>
        <taxon>Amycolatopsis</taxon>
    </lineage>
</organism>
<gene>
    <name evidence="2" type="ORF">H4W30_007561</name>
</gene>
<protein>
    <submittedName>
        <fullName evidence="2">Uncharacterized protein</fullName>
    </submittedName>
</protein>
<name>A0ABR9LJL4_9PSEU</name>
<keyword evidence="3" id="KW-1185">Reference proteome</keyword>
<feature type="transmembrane region" description="Helical" evidence="1">
    <location>
        <begin position="54"/>
        <end position="71"/>
    </location>
</feature>
<keyword evidence="1" id="KW-0812">Transmembrane</keyword>
<proteinExistence type="predicted"/>
<evidence type="ECO:0000313" key="2">
    <source>
        <dbReference type="EMBL" id="MBE1580480.1"/>
    </source>
</evidence>
<evidence type="ECO:0000256" key="1">
    <source>
        <dbReference type="SAM" id="Phobius"/>
    </source>
</evidence>
<keyword evidence="1" id="KW-0472">Membrane</keyword>
<dbReference type="RefSeq" id="WP_192747037.1">
    <property type="nucleotide sequence ID" value="NZ_JADBEJ010000006.1"/>
</dbReference>
<evidence type="ECO:0000313" key="3">
    <source>
        <dbReference type="Proteomes" id="UP000656548"/>
    </source>
</evidence>
<sequence>MITEHVIRDVGLADPQPVPPTTVPEPVGSPLLAMATILTAGLIALFGSHEPTQLVAALAGLAASFWLYRVFRARGQVQR</sequence>
<dbReference type="EMBL" id="JADBEJ010000006">
    <property type="protein sequence ID" value="MBE1580480.1"/>
    <property type="molecule type" value="Genomic_DNA"/>
</dbReference>
<reference evidence="2 3" key="1">
    <citation type="submission" date="2020-10" db="EMBL/GenBank/DDBJ databases">
        <title>Sequencing the genomes of 1000 actinobacteria strains.</title>
        <authorList>
            <person name="Klenk H.-P."/>
        </authorList>
    </citation>
    <scope>NUCLEOTIDE SEQUENCE [LARGE SCALE GENOMIC DNA]</scope>
    <source>
        <strain evidence="2 3">DSM 46661</strain>
    </source>
</reference>
<keyword evidence="1" id="KW-1133">Transmembrane helix</keyword>
<dbReference type="Proteomes" id="UP000656548">
    <property type="component" value="Unassembled WGS sequence"/>
</dbReference>